<dbReference type="KEGG" id="pcot:PCOAH_00006920"/>
<proteinExistence type="predicted"/>
<dbReference type="GeneID" id="30907415"/>
<keyword evidence="3" id="KW-1185">Reference proteome</keyword>
<evidence type="ECO:0000256" key="1">
    <source>
        <dbReference type="SAM" id="MobiDB-lite"/>
    </source>
</evidence>
<evidence type="ECO:0000313" key="3">
    <source>
        <dbReference type="Proteomes" id="UP000092716"/>
    </source>
</evidence>
<evidence type="ECO:0000313" key="2">
    <source>
        <dbReference type="EMBL" id="ANQ06372.1"/>
    </source>
</evidence>
<dbReference type="VEuPathDB" id="PlasmoDB:PCOAH_00006920"/>
<dbReference type="AlphaFoldDB" id="A0A1B1DUD8"/>
<organism evidence="2 3">
    <name type="scientific">Plasmodium coatneyi</name>
    <dbReference type="NCBI Taxonomy" id="208452"/>
    <lineage>
        <taxon>Eukaryota</taxon>
        <taxon>Sar</taxon>
        <taxon>Alveolata</taxon>
        <taxon>Apicomplexa</taxon>
        <taxon>Aconoidasida</taxon>
        <taxon>Haemosporida</taxon>
        <taxon>Plasmodiidae</taxon>
        <taxon>Plasmodium</taxon>
    </lineage>
</organism>
<dbReference type="RefSeq" id="XP_019913067.1">
    <property type="nucleotide sequence ID" value="XM_020057502.1"/>
</dbReference>
<dbReference type="EMBL" id="CP016242">
    <property type="protein sequence ID" value="ANQ06372.1"/>
    <property type="molecule type" value="Genomic_DNA"/>
</dbReference>
<reference evidence="3" key="1">
    <citation type="submission" date="2016-06" db="EMBL/GenBank/DDBJ databases">
        <title>First high quality genome sequence of Plasmodium coatneyi using continuous long reads from single molecule, real-time sequencing.</title>
        <authorList>
            <person name="Chien J.-T."/>
            <person name="Pakala S.B."/>
            <person name="Geraldo J.A."/>
            <person name="Lapp S.A."/>
            <person name="Barnwell J.W."/>
            <person name="Kissinger J.C."/>
            <person name="Galinski M.R."/>
            <person name="Humphrey J.C."/>
        </authorList>
    </citation>
    <scope>NUCLEOTIDE SEQUENCE [LARGE SCALE GENOMIC DNA]</scope>
    <source>
        <strain evidence="3">Hackeri</strain>
    </source>
</reference>
<gene>
    <name evidence="2" type="ORF">PCOAH_00006920</name>
</gene>
<feature type="compositionally biased region" description="Acidic residues" evidence="1">
    <location>
        <begin position="73"/>
        <end position="85"/>
    </location>
</feature>
<feature type="region of interest" description="Disordered" evidence="1">
    <location>
        <begin position="1"/>
        <end position="110"/>
    </location>
</feature>
<feature type="compositionally biased region" description="Basic and acidic residues" evidence="1">
    <location>
        <begin position="20"/>
        <end position="36"/>
    </location>
</feature>
<dbReference type="Proteomes" id="UP000092716">
    <property type="component" value="Chromosome 4"/>
</dbReference>
<accession>A0A1B1DUD8</accession>
<name>A0A1B1DUD8_9APIC</name>
<feature type="compositionally biased region" description="Basic and acidic residues" evidence="1">
    <location>
        <begin position="94"/>
        <end position="110"/>
    </location>
</feature>
<sequence length="110" mass="12067">MRIVPNNYALGREEDDDDIDIFKNDGDAVSDGDKRANSTATATNAANVKGNHLGSSTDGDDDNDDDHHHERDDDQEDDNHDDDDGGGTANASDVRTEERNGEQHEKDENK</sequence>
<feature type="compositionally biased region" description="Low complexity" evidence="1">
    <location>
        <begin position="37"/>
        <end position="47"/>
    </location>
</feature>
<protein>
    <submittedName>
        <fullName evidence="2">Uncharacterized protein</fullName>
    </submittedName>
</protein>